<keyword evidence="6 12" id="KW-0949">S-adenosyl-L-methionine</keyword>
<dbReference type="Gene3D" id="3.40.50.150">
    <property type="entry name" value="Vaccinia Virus protein VP39"/>
    <property type="match status" value="1"/>
</dbReference>
<feature type="compositionally biased region" description="Polar residues" evidence="13">
    <location>
        <begin position="34"/>
        <end position="43"/>
    </location>
</feature>
<evidence type="ECO:0000256" key="12">
    <source>
        <dbReference type="PROSITE-ProRule" id="PRU01015"/>
    </source>
</evidence>
<dbReference type="InterPro" id="IPR029063">
    <property type="entry name" value="SAM-dependent_MTases_sf"/>
</dbReference>
<dbReference type="InterPro" id="IPR041698">
    <property type="entry name" value="Methyltransf_25"/>
</dbReference>
<sequence length="534" mass="59920">MSKSDDEMPPLEDDLTPVHQLTSASAQVRCAVNSTPPATNTSAIHIDSESSDEDEWLEMEEEGEEEKGCATCLFCEAMEKNSTALLAHMLDSHGFDLVQFVCNAGLDQVAYIKLVNYVRATKPSPEELVVLKDTPWDEATHLTPVLKDDLLLMFDVEGLPGRQNEVEEDMGRSCEGASREELTRIVLRQREVLQRLLQAAACLADGKKQEGWQRTVADRRPEEDEGYFNSYAHFDIHHEMLSDRVRTEAYRDAILGNTELLKGKRVLDLGCGTGILSLFSAKAGATVTAVDMSDVIYQAMEIARENKMDKAITFSKGRLEDLELPTKYHCIVSEWMGYFLLFEGMLDSVLYARDHHLMPGGILMPNRCSLHLLGIEDLESHKKLITFWDDVYGFKMSCLRREVVKEASTDVVKGACVLTSAAQIAEFNLMTAQPSDTEFSCPFSLTAKRDGQMTGFAGYFDAHFDLPCPVTLPTGPNSTPTHWKQTIFYLPHPQSVTKGELLAGHISVRRKRREVRSLEVTITWGDQTFKYLVE</sequence>
<dbReference type="GO" id="GO:0042054">
    <property type="term" value="F:histone methyltransferase activity"/>
    <property type="evidence" value="ECO:0007669"/>
    <property type="project" value="TreeGrafter"/>
</dbReference>
<evidence type="ECO:0000256" key="5">
    <source>
        <dbReference type="ARBA" id="ARBA00022679"/>
    </source>
</evidence>
<evidence type="ECO:0000256" key="6">
    <source>
        <dbReference type="ARBA" id="ARBA00022691"/>
    </source>
</evidence>
<dbReference type="GO" id="GO:0005634">
    <property type="term" value="C:nucleus"/>
    <property type="evidence" value="ECO:0007669"/>
    <property type="project" value="TreeGrafter"/>
</dbReference>
<dbReference type="InterPro" id="IPR049482">
    <property type="entry name" value="ANM3-like_C2H2_Zf"/>
</dbReference>
<evidence type="ECO:0000256" key="3">
    <source>
        <dbReference type="ARBA" id="ARBA00022490"/>
    </source>
</evidence>
<evidence type="ECO:0000313" key="17">
    <source>
        <dbReference type="EMBL" id="JAI65758.1"/>
    </source>
</evidence>
<dbReference type="GO" id="GO:0035242">
    <property type="term" value="F:protein-arginine omega-N asymmetric methyltransferase activity"/>
    <property type="evidence" value="ECO:0007669"/>
    <property type="project" value="UniProtKB-EC"/>
</dbReference>
<evidence type="ECO:0000256" key="13">
    <source>
        <dbReference type="SAM" id="MobiDB-lite"/>
    </source>
</evidence>
<keyword evidence="4 12" id="KW-0489">Methyltransferase</keyword>
<dbReference type="CDD" id="cd02440">
    <property type="entry name" value="AdoMet_MTases"/>
    <property type="match status" value="1"/>
</dbReference>
<evidence type="ECO:0000259" key="15">
    <source>
        <dbReference type="Pfam" id="PF21137"/>
    </source>
</evidence>
<dbReference type="GO" id="GO:0005829">
    <property type="term" value="C:cytosol"/>
    <property type="evidence" value="ECO:0007669"/>
    <property type="project" value="UniProtKB-SubCell"/>
</dbReference>
<keyword evidence="3" id="KW-0963">Cytoplasm</keyword>
<evidence type="ECO:0000256" key="9">
    <source>
        <dbReference type="ARBA" id="ARBA00022833"/>
    </source>
</evidence>
<dbReference type="InterPro" id="IPR055135">
    <property type="entry name" value="PRMT_dom"/>
</dbReference>
<comment type="catalytic activity">
    <reaction evidence="10">
        <text>L-arginyl-[protein] + 2 S-adenosyl-L-methionine = N(omega),N(omega)-dimethyl-L-arginyl-[protein] + 2 S-adenosyl-L-homocysteine + 2 H(+)</text>
        <dbReference type="Rhea" id="RHEA:48096"/>
        <dbReference type="Rhea" id="RHEA-COMP:10532"/>
        <dbReference type="Rhea" id="RHEA-COMP:11991"/>
        <dbReference type="ChEBI" id="CHEBI:15378"/>
        <dbReference type="ChEBI" id="CHEBI:29965"/>
        <dbReference type="ChEBI" id="CHEBI:57856"/>
        <dbReference type="ChEBI" id="CHEBI:59789"/>
        <dbReference type="ChEBI" id="CHEBI:61897"/>
        <dbReference type="EC" id="2.1.1.319"/>
    </reaction>
    <physiologicalReaction direction="left-to-right" evidence="10">
        <dbReference type="Rhea" id="RHEA:48097"/>
    </physiologicalReaction>
</comment>
<dbReference type="GO" id="GO:0032259">
    <property type="term" value="P:methylation"/>
    <property type="evidence" value="ECO:0007669"/>
    <property type="project" value="UniProtKB-KW"/>
</dbReference>
<keyword evidence="5 12" id="KW-0808">Transferase</keyword>
<comment type="subcellular location">
    <subcellularLocation>
        <location evidence="1">Cytoplasm</location>
        <location evidence="1">Cytosol</location>
    </subcellularLocation>
</comment>
<dbReference type="PANTHER" id="PTHR11006:SF53">
    <property type="entry name" value="PROTEIN ARGININE N-METHYLTRANSFERASE 3"/>
    <property type="match status" value="1"/>
</dbReference>
<evidence type="ECO:0000256" key="2">
    <source>
        <dbReference type="ARBA" id="ARBA00011925"/>
    </source>
</evidence>
<feature type="domain" description="Methyltransferase" evidence="14">
    <location>
        <begin position="266"/>
        <end position="361"/>
    </location>
</feature>
<evidence type="ECO:0000256" key="11">
    <source>
        <dbReference type="ARBA" id="ARBA00049303"/>
    </source>
</evidence>
<feature type="domain" description="Protein arginine N-methyltransferase" evidence="16">
    <location>
        <begin position="367"/>
        <end position="524"/>
    </location>
</feature>
<proteinExistence type="predicted"/>
<evidence type="ECO:0000256" key="1">
    <source>
        <dbReference type="ARBA" id="ARBA00004514"/>
    </source>
</evidence>
<dbReference type="EC" id="2.1.1.319" evidence="2"/>
<evidence type="ECO:0000256" key="7">
    <source>
        <dbReference type="ARBA" id="ARBA00022723"/>
    </source>
</evidence>
<feature type="region of interest" description="Disordered" evidence="13">
    <location>
        <begin position="34"/>
        <end position="53"/>
    </location>
</feature>
<dbReference type="AlphaFoldDB" id="A0A0P4WGN7"/>
<dbReference type="Pfam" id="PF21137">
    <property type="entry name" value="ANM3_C2H2_Zf"/>
    <property type="match status" value="1"/>
</dbReference>
<dbReference type="SUPFAM" id="SSF53335">
    <property type="entry name" value="S-adenosyl-L-methionine-dependent methyltransferases"/>
    <property type="match status" value="1"/>
</dbReference>
<evidence type="ECO:0000259" key="14">
    <source>
        <dbReference type="Pfam" id="PF13649"/>
    </source>
</evidence>
<dbReference type="SUPFAM" id="SSF57667">
    <property type="entry name" value="beta-beta-alpha zinc fingers"/>
    <property type="match status" value="1"/>
</dbReference>
<dbReference type="FunFam" id="3.40.50.150:FF:000003">
    <property type="entry name" value="Blast:Protein arginine N-methyltransferase 1"/>
    <property type="match status" value="1"/>
</dbReference>
<evidence type="ECO:0000256" key="4">
    <source>
        <dbReference type="ARBA" id="ARBA00022603"/>
    </source>
</evidence>
<evidence type="ECO:0000256" key="8">
    <source>
        <dbReference type="ARBA" id="ARBA00022771"/>
    </source>
</evidence>
<keyword evidence="8" id="KW-0863">Zinc-finger</keyword>
<name>A0A0P4WGN7_SCYOL</name>
<dbReference type="Gene3D" id="2.70.160.11">
    <property type="entry name" value="Hnrnp arginine n-methyltransferase1"/>
    <property type="match status" value="1"/>
</dbReference>
<organism evidence="17">
    <name type="scientific">Scylla olivacea</name>
    <name type="common">Orange mud crab</name>
    <name type="synonym">Cancer olivacea</name>
    <dbReference type="NCBI Taxonomy" id="85551"/>
    <lineage>
        <taxon>Eukaryota</taxon>
        <taxon>Metazoa</taxon>
        <taxon>Ecdysozoa</taxon>
        <taxon>Arthropoda</taxon>
        <taxon>Crustacea</taxon>
        <taxon>Multicrustacea</taxon>
        <taxon>Malacostraca</taxon>
        <taxon>Eumalacostraca</taxon>
        <taxon>Eucarida</taxon>
        <taxon>Decapoda</taxon>
        <taxon>Pleocyemata</taxon>
        <taxon>Brachyura</taxon>
        <taxon>Eubrachyura</taxon>
        <taxon>Portunoidea</taxon>
        <taxon>Portunidae</taxon>
        <taxon>Portuninae</taxon>
        <taxon>Scylla</taxon>
    </lineage>
</organism>
<dbReference type="InterPro" id="IPR036236">
    <property type="entry name" value="Znf_C2H2_sf"/>
</dbReference>
<evidence type="ECO:0000256" key="10">
    <source>
        <dbReference type="ARBA" id="ARBA00047384"/>
    </source>
</evidence>
<reference evidence="17" key="1">
    <citation type="submission" date="2015-09" db="EMBL/GenBank/DDBJ databases">
        <title>Scylla olivacea transcriptome.</title>
        <authorList>
            <person name="Ikhwanuddin M."/>
        </authorList>
    </citation>
    <scope>NUCLEOTIDE SEQUENCE</scope>
</reference>
<dbReference type="GO" id="GO:0008270">
    <property type="term" value="F:zinc ion binding"/>
    <property type="evidence" value="ECO:0007669"/>
    <property type="project" value="UniProtKB-KW"/>
</dbReference>
<dbReference type="Pfam" id="PF22528">
    <property type="entry name" value="PRMT_C"/>
    <property type="match status" value="1"/>
</dbReference>
<dbReference type="PANTHER" id="PTHR11006">
    <property type="entry name" value="PROTEIN ARGININE N-METHYLTRANSFERASE"/>
    <property type="match status" value="1"/>
</dbReference>
<comment type="catalytic activity">
    <reaction evidence="11">
        <text>L-arginyl-[protein] + S-adenosyl-L-methionine = N(omega)-methyl-L-arginyl-[protein] + S-adenosyl-L-homocysteine + H(+)</text>
        <dbReference type="Rhea" id="RHEA:48100"/>
        <dbReference type="Rhea" id="RHEA-COMP:10532"/>
        <dbReference type="Rhea" id="RHEA-COMP:11990"/>
        <dbReference type="ChEBI" id="CHEBI:15378"/>
        <dbReference type="ChEBI" id="CHEBI:29965"/>
        <dbReference type="ChEBI" id="CHEBI:57856"/>
        <dbReference type="ChEBI" id="CHEBI:59789"/>
        <dbReference type="ChEBI" id="CHEBI:65280"/>
    </reaction>
    <physiologicalReaction direction="left-to-right" evidence="11">
        <dbReference type="Rhea" id="RHEA:48101"/>
    </physiologicalReaction>
</comment>
<evidence type="ECO:0000259" key="16">
    <source>
        <dbReference type="Pfam" id="PF22528"/>
    </source>
</evidence>
<dbReference type="EMBL" id="GDRN01056969">
    <property type="protein sequence ID" value="JAI65758.1"/>
    <property type="molecule type" value="Transcribed_RNA"/>
</dbReference>
<accession>A0A0P4WGN7</accession>
<dbReference type="PROSITE" id="PS51678">
    <property type="entry name" value="SAM_MT_PRMT"/>
    <property type="match status" value="1"/>
</dbReference>
<keyword evidence="7" id="KW-0479">Metal-binding</keyword>
<keyword evidence="9" id="KW-0862">Zinc</keyword>
<dbReference type="InterPro" id="IPR025799">
    <property type="entry name" value="Arg_MeTrfase"/>
</dbReference>
<dbReference type="Pfam" id="PF13649">
    <property type="entry name" value="Methyltransf_25"/>
    <property type="match status" value="1"/>
</dbReference>
<protein>
    <recommendedName>
        <fullName evidence="2">type I protein arginine methyltransferase</fullName>
        <ecNumber evidence="2">2.1.1.319</ecNumber>
    </recommendedName>
</protein>
<feature type="domain" description="Protein arginine N-methyltransferase 3-like C2H2 zinc finger" evidence="15">
    <location>
        <begin position="105"/>
        <end position="144"/>
    </location>
</feature>